<reference evidence="1 2" key="1">
    <citation type="submission" date="2021-01" db="EMBL/GenBank/DDBJ databases">
        <title>Whole genome shotgun sequence of Catellatospora coxensis NBRC 107359.</title>
        <authorList>
            <person name="Komaki H."/>
            <person name="Tamura T."/>
        </authorList>
    </citation>
    <scope>NUCLEOTIDE SEQUENCE [LARGE SCALE GENOMIC DNA]</scope>
    <source>
        <strain evidence="1 2">NBRC 107359</strain>
    </source>
</reference>
<protein>
    <submittedName>
        <fullName evidence="1">Uncharacterized protein</fullName>
    </submittedName>
</protein>
<evidence type="ECO:0000313" key="2">
    <source>
        <dbReference type="Proteomes" id="UP000630887"/>
    </source>
</evidence>
<name>A0A8J3P9V0_9ACTN</name>
<dbReference type="Proteomes" id="UP000630887">
    <property type="component" value="Unassembled WGS sequence"/>
</dbReference>
<comment type="caution">
    <text evidence="1">The sequence shown here is derived from an EMBL/GenBank/DDBJ whole genome shotgun (WGS) entry which is preliminary data.</text>
</comment>
<dbReference type="EMBL" id="BONI01000059">
    <property type="protein sequence ID" value="GIG09182.1"/>
    <property type="molecule type" value="Genomic_DNA"/>
</dbReference>
<sequence length="211" mass="23235">MADPRELVSWSLGESDLGRRHQRALRDAAGSAASWIEQWPGCVSATVARPIRFRFGVSVLGDDAPRQPTAELVDGVVEVSVTVDRHALAAPAPLLRRRLLDDFLAGIELAASIAPHQPPTEVWIEPEERTTGDLHPRDVLGAELSMLAEDEVMVIRPLREGADGLGQYHELDDALVARLNRLKLGDLLDTSSHPDAVRWTIRIRRSRQQAG</sequence>
<dbReference type="RefSeq" id="WP_203695865.1">
    <property type="nucleotide sequence ID" value="NZ_BAAALC010000022.1"/>
</dbReference>
<evidence type="ECO:0000313" key="1">
    <source>
        <dbReference type="EMBL" id="GIG09182.1"/>
    </source>
</evidence>
<keyword evidence="2" id="KW-1185">Reference proteome</keyword>
<proteinExistence type="predicted"/>
<organism evidence="1 2">
    <name type="scientific">Catellatospora coxensis</name>
    <dbReference type="NCBI Taxonomy" id="310354"/>
    <lineage>
        <taxon>Bacteria</taxon>
        <taxon>Bacillati</taxon>
        <taxon>Actinomycetota</taxon>
        <taxon>Actinomycetes</taxon>
        <taxon>Micromonosporales</taxon>
        <taxon>Micromonosporaceae</taxon>
        <taxon>Catellatospora</taxon>
    </lineage>
</organism>
<dbReference type="AlphaFoldDB" id="A0A8J3P9V0"/>
<accession>A0A8J3P9V0</accession>
<gene>
    <name evidence="1" type="ORF">Cco03nite_58820</name>
</gene>